<proteinExistence type="predicted"/>
<comment type="caution">
    <text evidence="2">The sequence shown here is derived from an EMBL/GenBank/DDBJ whole genome shotgun (WGS) entry which is preliminary data.</text>
</comment>
<dbReference type="SUPFAM" id="SSF48403">
    <property type="entry name" value="Ankyrin repeat"/>
    <property type="match status" value="1"/>
</dbReference>
<dbReference type="InterPro" id="IPR036465">
    <property type="entry name" value="vWFA_dom_sf"/>
</dbReference>
<feature type="repeat" description="ANK" evidence="1">
    <location>
        <begin position="35"/>
        <end position="67"/>
    </location>
</feature>
<dbReference type="PANTHER" id="PTHR34706">
    <property type="entry name" value="SLR1338 PROTEIN"/>
    <property type="match status" value="1"/>
</dbReference>
<dbReference type="PANTHER" id="PTHR34706:SF3">
    <property type="entry name" value="ANKYRIN REPEAT PROTEIN (AFU_ORTHOLOGUE AFUA_7G06200)"/>
    <property type="match status" value="1"/>
</dbReference>
<evidence type="ECO:0008006" key="4">
    <source>
        <dbReference type="Google" id="ProtNLM"/>
    </source>
</evidence>
<gene>
    <name evidence="2" type="ORF">SLS60_004332</name>
</gene>
<dbReference type="InterPro" id="IPR036770">
    <property type="entry name" value="Ankyrin_rpt-contain_sf"/>
</dbReference>
<evidence type="ECO:0000313" key="3">
    <source>
        <dbReference type="Proteomes" id="UP001521785"/>
    </source>
</evidence>
<dbReference type="Gene3D" id="3.40.50.410">
    <property type="entry name" value="von Willebrand factor, type A domain"/>
    <property type="match status" value="1"/>
</dbReference>
<dbReference type="Gene3D" id="1.25.40.20">
    <property type="entry name" value="Ankyrin repeat-containing domain"/>
    <property type="match status" value="1"/>
</dbReference>
<dbReference type="EMBL" id="JAKJXO020000005">
    <property type="protein sequence ID" value="KAL1604792.1"/>
    <property type="molecule type" value="Genomic_DNA"/>
</dbReference>
<dbReference type="Proteomes" id="UP001521785">
    <property type="component" value="Unassembled WGS sequence"/>
</dbReference>
<dbReference type="Pfam" id="PF12796">
    <property type="entry name" value="Ank_2"/>
    <property type="match status" value="1"/>
</dbReference>
<name>A0ABR3RK99_9PLEO</name>
<organism evidence="2 3">
    <name type="scientific">Paraconiothyrium brasiliense</name>
    <dbReference type="NCBI Taxonomy" id="300254"/>
    <lineage>
        <taxon>Eukaryota</taxon>
        <taxon>Fungi</taxon>
        <taxon>Dikarya</taxon>
        <taxon>Ascomycota</taxon>
        <taxon>Pezizomycotina</taxon>
        <taxon>Dothideomycetes</taxon>
        <taxon>Pleosporomycetidae</taxon>
        <taxon>Pleosporales</taxon>
        <taxon>Massarineae</taxon>
        <taxon>Didymosphaeriaceae</taxon>
        <taxon>Paraconiothyrium</taxon>
    </lineage>
</organism>
<dbReference type="SUPFAM" id="SSF53300">
    <property type="entry name" value="vWA-like"/>
    <property type="match status" value="1"/>
</dbReference>
<dbReference type="PROSITE" id="PS50297">
    <property type="entry name" value="ANK_REP_REGION"/>
    <property type="match status" value="1"/>
</dbReference>
<evidence type="ECO:0000256" key="1">
    <source>
        <dbReference type="PROSITE-ProRule" id="PRU00023"/>
    </source>
</evidence>
<evidence type="ECO:0000313" key="2">
    <source>
        <dbReference type="EMBL" id="KAL1604792.1"/>
    </source>
</evidence>
<feature type="repeat" description="ANK" evidence="1">
    <location>
        <begin position="113"/>
        <end position="147"/>
    </location>
</feature>
<keyword evidence="1" id="KW-0040">ANK repeat</keyword>
<reference evidence="2 3" key="1">
    <citation type="submission" date="2024-02" db="EMBL/GenBank/DDBJ databases">
        <title>De novo assembly and annotation of 12 fungi associated with fruit tree decline syndrome in Ontario, Canada.</title>
        <authorList>
            <person name="Sulman M."/>
            <person name="Ellouze W."/>
            <person name="Ilyukhin E."/>
        </authorList>
    </citation>
    <scope>NUCLEOTIDE SEQUENCE [LARGE SCALE GENOMIC DNA]</scope>
    <source>
        <strain evidence="2 3">M42-189</strain>
    </source>
</reference>
<sequence length="505" mass="56063">MSIWISAQTGTLTKEKILEYLRNDPTLTIDSEDKSGLTPLAYALQGGNTRIVELLLENGAQVDKRIGETIKPQDLRTPLYLAATARKDSARCVQLVLEKTPQTLDEPVPGSWKDQTPLMAAVAQPNPSAEVIKLLRGQGASLDKKNSEGKSAEDIAQALHPHRQDVKDALKVVPSKKRGGLSNYIQGWVFSVLKYFNIWSPLNKIFGSSARYFYRITSPTGVAPGLFDDEPQTAAQFKNNLDITVKGKGLDKFFPPNDPFIKEVAENAAKLKNDPNNLLKQPSQIQDMSHLALYQPVLYCDDSGSMKSGTRWPSQKELVAKIANITSRAVPNNKGTHLRFINKVMTNADNLNSDQVAADIGFTPSGGTPIGTQLRKKILQPLIYDVIDANKPLDRPYLIIITTDGCPNDEPDDALRNAVLECAERLNKKGYRRDAVTFCLNQIGDDDQAKQFLNNIEADIEVQKTLHRTSELLDDRYEDLKENGAELEAWLLVMLLSPLQSINKE</sequence>
<protein>
    <recommendedName>
        <fullName evidence="4">Ankyrin repeat protein</fullName>
    </recommendedName>
</protein>
<keyword evidence="3" id="KW-1185">Reference proteome</keyword>
<dbReference type="SMART" id="SM00248">
    <property type="entry name" value="ANK"/>
    <property type="match status" value="3"/>
</dbReference>
<dbReference type="PROSITE" id="PS50088">
    <property type="entry name" value="ANK_REPEAT"/>
    <property type="match status" value="2"/>
</dbReference>
<dbReference type="InterPro" id="IPR002110">
    <property type="entry name" value="Ankyrin_rpt"/>
</dbReference>
<accession>A0ABR3RK99</accession>